<feature type="non-terminal residue" evidence="2">
    <location>
        <position position="168"/>
    </location>
</feature>
<name>A0AAV5V6S8_9BILA</name>
<evidence type="ECO:0000313" key="2">
    <source>
        <dbReference type="EMBL" id="GMT13599.1"/>
    </source>
</evidence>
<accession>A0AAV5V6S8</accession>
<evidence type="ECO:0000313" key="3">
    <source>
        <dbReference type="Proteomes" id="UP001432322"/>
    </source>
</evidence>
<dbReference type="Proteomes" id="UP001432322">
    <property type="component" value="Unassembled WGS sequence"/>
</dbReference>
<organism evidence="2 3">
    <name type="scientific">Pristionchus fissidentatus</name>
    <dbReference type="NCBI Taxonomy" id="1538716"/>
    <lineage>
        <taxon>Eukaryota</taxon>
        <taxon>Metazoa</taxon>
        <taxon>Ecdysozoa</taxon>
        <taxon>Nematoda</taxon>
        <taxon>Chromadorea</taxon>
        <taxon>Rhabditida</taxon>
        <taxon>Rhabditina</taxon>
        <taxon>Diplogasteromorpha</taxon>
        <taxon>Diplogasteroidea</taxon>
        <taxon>Neodiplogasteridae</taxon>
        <taxon>Pristionchus</taxon>
    </lineage>
</organism>
<sequence>IRPLMSSDRLIRARAKQSNQVDIKTGFQGWRGSCAIIWLRTSAILRLLTTLACILLVASVKQRIIADLNPMLEKLLFVDALTTGVLWAVAFAGKAVCFPIYIMLEIICECFIPALLHDNFKAEMHYCVFIFVFYPTNFVVAILLSICGFHNHLKRKEFAEKEELIMRA</sequence>
<protein>
    <recommendedName>
        <fullName evidence="4">G protein-coupled receptor</fullName>
    </recommendedName>
</protein>
<keyword evidence="1" id="KW-0472">Membrane</keyword>
<keyword evidence="3" id="KW-1185">Reference proteome</keyword>
<evidence type="ECO:0008006" key="4">
    <source>
        <dbReference type="Google" id="ProtNLM"/>
    </source>
</evidence>
<dbReference type="AlphaFoldDB" id="A0AAV5V6S8"/>
<feature type="non-terminal residue" evidence="2">
    <location>
        <position position="1"/>
    </location>
</feature>
<gene>
    <name evidence="2" type="ORF">PFISCL1PPCAC_4896</name>
</gene>
<proteinExistence type="predicted"/>
<comment type="caution">
    <text evidence="2">The sequence shown here is derived from an EMBL/GenBank/DDBJ whole genome shotgun (WGS) entry which is preliminary data.</text>
</comment>
<dbReference type="EMBL" id="BTSY01000002">
    <property type="protein sequence ID" value="GMT13599.1"/>
    <property type="molecule type" value="Genomic_DNA"/>
</dbReference>
<reference evidence="2" key="1">
    <citation type="submission" date="2023-10" db="EMBL/GenBank/DDBJ databases">
        <title>Genome assembly of Pristionchus species.</title>
        <authorList>
            <person name="Yoshida K."/>
            <person name="Sommer R.J."/>
        </authorList>
    </citation>
    <scope>NUCLEOTIDE SEQUENCE</scope>
    <source>
        <strain evidence="2">RS5133</strain>
    </source>
</reference>
<keyword evidence="1" id="KW-1133">Transmembrane helix</keyword>
<feature type="transmembrane region" description="Helical" evidence="1">
    <location>
        <begin position="128"/>
        <end position="151"/>
    </location>
</feature>
<feature type="transmembrane region" description="Helical" evidence="1">
    <location>
        <begin position="37"/>
        <end position="60"/>
    </location>
</feature>
<keyword evidence="1" id="KW-0812">Transmembrane</keyword>
<evidence type="ECO:0000256" key="1">
    <source>
        <dbReference type="SAM" id="Phobius"/>
    </source>
</evidence>